<evidence type="ECO:0000259" key="1">
    <source>
        <dbReference type="Pfam" id="PF09994"/>
    </source>
</evidence>
<keyword evidence="3" id="KW-1185">Reference proteome</keyword>
<evidence type="ECO:0000313" key="3">
    <source>
        <dbReference type="Proteomes" id="UP001447842"/>
    </source>
</evidence>
<dbReference type="PANTHER" id="PTHR33840">
    <property type="match status" value="1"/>
</dbReference>
<accession>A0ABZ3HCS5</accession>
<sequence>MLRLGVFFDGTGNNLYNDDLIGDGSLSNVAKLYKVYRASGYTAYYSQGVGTGKYKQGKTLSPKAVEAIRQRKKAKNDYYDALHMAFGGDAKSFVKRKLKKVRSAVRQSSSDAVVIDVFGFSRGSAEARDFVNRINAAYKHDANVRVGFVGLFDTVATIGLANEVNIGFDLNLSNDSAEKIVHLTAKDEHRHNFPLESLRRADGTTEANTEEIALMGVHADIGGGYGELDDRQDLLVKGSEFYRVYPKHKKAQAEQQVDTLRQEAKEKGYELLHTLTQLPALSDWALDACFVEHAPVAFGLSNSALQLMYSKAAAQIPALAGLELLGETAAGHSLFEPPADPGKSYRHLSAVGDRYALSTSDWITNLKNPGGKRRVYFNDPGRAG</sequence>
<dbReference type="Proteomes" id="UP001447842">
    <property type="component" value="Chromosome"/>
</dbReference>
<dbReference type="RefSeq" id="WP_345973492.1">
    <property type="nucleotide sequence ID" value="NZ_CP147920.1"/>
</dbReference>
<feature type="domain" description="T6SS Phospholipase effector Tle1-like catalytic" evidence="1">
    <location>
        <begin position="138"/>
        <end position="230"/>
    </location>
</feature>
<name>A0ABZ3HCS5_9BACT</name>
<dbReference type="EMBL" id="CP147920">
    <property type="protein sequence ID" value="XAU16119.1"/>
    <property type="molecule type" value="Genomic_DNA"/>
</dbReference>
<protein>
    <submittedName>
        <fullName evidence="2">DUF2235 domain-containing protein</fullName>
    </submittedName>
</protein>
<dbReference type="InterPro" id="IPR018712">
    <property type="entry name" value="Tle1-like_cat"/>
</dbReference>
<feature type="domain" description="T6SS Phospholipase effector Tle1-like catalytic" evidence="1">
    <location>
        <begin position="4"/>
        <end position="132"/>
    </location>
</feature>
<evidence type="ECO:0000313" key="2">
    <source>
        <dbReference type="EMBL" id="XAU16119.1"/>
    </source>
</evidence>
<proteinExistence type="predicted"/>
<dbReference type="Pfam" id="PF09994">
    <property type="entry name" value="T6SS_Tle1-like_cat"/>
    <property type="match status" value="2"/>
</dbReference>
<organism evidence="2 3">
    <name type="scientific">Sulfurimonas diazotrophicus</name>
    <dbReference type="NCBI Taxonomy" id="3131939"/>
    <lineage>
        <taxon>Bacteria</taxon>
        <taxon>Pseudomonadati</taxon>
        <taxon>Campylobacterota</taxon>
        <taxon>Epsilonproteobacteria</taxon>
        <taxon>Campylobacterales</taxon>
        <taxon>Sulfurimonadaceae</taxon>
        <taxon>Sulfurimonas</taxon>
    </lineage>
</organism>
<gene>
    <name evidence="2" type="ORF">WCY31_05275</name>
</gene>
<reference evidence="2 3" key="1">
    <citation type="submission" date="2024-03" db="EMBL/GenBank/DDBJ databases">
        <title>Sulfurimonas sp. HSL3-1.</title>
        <authorList>
            <person name="Wang S."/>
        </authorList>
    </citation>
    <scope>NUCLEOTIDE SEQUENCE [LARGE SCALE GENOMIC DNA]</scope>
    <source>
        <strain evidence="2 3">HSL3-1</strain>
    </source>
</reference>
<dbReference type="PANTHER" id="PTHR33840:SF1">
    <property type="entry name" value="TLE1 PHOSPHOLIPASE DOMAIN-CONTAINING PROTEIN"/>
    <property type="match status" value="1"/>
</dbReference>